<evidence type="ECO:0000259" key="1">
    <source>
        <dbReference type="PROSITE" id="PS50042"/>
    </source>
</evidence>
<dbReference type="RefSeq" id="WP_234937112.1">
    <property type="nucleotide sequence ID" value="NZ_JAGGJV010000001.1"/>
</dbReference>
<sequence>MIIGDMIAIMSIIRCLQPKAVAQKSFAKGEHLFHRDDPVRTLFLITGGCVNLVRYQLDGNQALLQRSTAGTVLAEASLFSDRYHCDAVAATATDAILVPVTEVLRLLEHDLIFAGEWMAHLSRELLSARKRSEMAALRTVSARLDAWIAWNDDAFPARGDWRGLADELGVSSEALYRELSKRRRCGHIGTLLRKAD</sequence>
<reference evidence="2 3" key="1">
    <citation type="submission" date="2021-03" db="EMBL/GenBank/DDBJ databases">
        <title>Genomic Encyclopedia of Type Strains, Phase IV (KMG-IV): sequencing the most valuable type-strain genomes for metagenomic binning, comparative biology and taxonomic classification.</title>
        <authorList>
            <person name="Goeker M."/>
        </authorList>
    </citation>
    <scope>NUCLEOTIDE SEQUENCE [LARGE SCALE GENOMIC DNA]</scope>
    <source>
        <strain evidence="2 3">DSM 26427</strain>
    </source>
</reference>
<proteinExistence type="predicted"/>
<organism evidence="2 3">
    <name type="scientific">Rhizobium herbae</name>
    <dbReference type="NCBI Taxonomy" id="508661"/>
    <lineage>
        <taxon>Bacteria</taxon>
        <taxon>Pseudomonadati</taxon>
        <taxon>Pseudomonadota</taxon>
        <taxon>Alphaproteobacteria</taxon>
        <taxon>Hyphomicrobiales</taxon>
        <taxon>Rhizobiaceae</taxon>
        <taxon>Rhizobium/Agrobacterium group</taxon>
        <taxon>Rhizobium</taxon>
    </lineage>
</organism>
<feature type="domain" description="Cyclic nucleotide-binding" evidence="1">
    <location>
        <begin position="20"/>
        <end position="92"/>
    </location>
</feature>
<comment type="caution">
    <text evidence="2">The sequence shown here is derived from an EMBL/GenBank/DDBJ whole genome shotgun (WGS) entry which is preliminary data.</text>
</comment>
<dbReference type="InterPro" id="IPR014710">
    <property type="entry name" value="RmlC-like_jellyroll"/>
</dbReference>
<protein>
    <submittedName>
        <fullName evidence="2">CRP-like cAMP-binding protein</fullName>
    </submittedName>
</protein>
<dbReference type="Pfam" id="PF00027">
    <property type="entry name" value="cNMP_binding"/>
    <property type="match status" value="1"/>
</dbReference>
<dbReference type="Gene3D" id="2.60.120.10">
    <property type="entry name" value="Jelly Rolls"/>
    <property type="match status" value="1"/>
</dbReference>
<evidence type="ECO:0000313" key="3">
    <source>
        <dbReference type="Proteomes" id="UP000823786"/>
    </source>
</evidence>
<dbReference type="SUPFAM" id="SSF51206">
    <property type="entry name" value="cAMP-binding domain-like"/>
    <property type="match status" value="1"/>
</dbReference>
<dbReference type="InterPro" id="IPR018490">
    <property type="entry name" value="cNMP-bd_dom_sf"/>
</dbReference>
<evidence type="ECO:0000313" key="2">
    <source>
        <dbReference type="EMBL" id="MBP1857269.1"/>
    </source>
</evidence>
<gene>
    <name evidence="2" type="ORF">J2Z75_000749</name>
</gene>
<accession>A0ABS4EH44</accession>
<dbReference type="EMBL" id="JAGGJV010000001">
    <property type="protein sequence ID" value="MBP1857269.1"/>
    <property type="molecule type" value="Genomic_DNA"/>
</dbReference>
<keyword evidence="3" id="KW-1185">Reference proteome</keyword>
<dbReference type="PROSITE" id="PS50042">
    <property type="entry name" value="CNMP_BINDING_3"/>
    <property type="match status" value="1"/>
</dbReference>
<name>A0ABS4EH44_9HYPH</name>
<dbReference type="Proteomes" id="UP000823786">
    <property type="component" value="Unassembled WGS sequence"/>
</dbReference>
<dbReference type="InterPro" id="IPR000595">
    <property type="entry name" value="cNMP-bd_dom"/>
</dbReference>
<dbReference type="CDD" id="cd00038">
    <property type="entry name" value="CAP_ED"/>
    <property type="match status" value="1"/>
</dbReference>